<dbReference type="InterPro" id="IPR013324">
    <property type="entry name" value="RNA_pol_sigma_r3/r4-like"/>
</dbReference>
<name>A0ABW0N0B9_9ACTN</name>
<dbReference type="SUPFAM" id="SSF88946">
    <property type="entry name" value="Sigma2 domain of RNA polymerase sigma factors"/>
    <property type="match status" value="1"/>
</dbReference>
<dbReference type="InterPro" id="IPR036388">
    <property type="entry name" value="WH-like_DNA-bd_sf"/>
</dbReference>
<dbReference type="InterPro" id="IPR007627">
    <property type="entry name" value="RNA_pol_sigma70_r2"/>
</dbReference>
<dbReference type="Pfam" id="PF08281">
    <property type="entry name" value="Sigma70_r4_2"/>
    <property type="match status" value="1"/>
</dbReference>
<evidence type="ECO:0000259" key="7">
    <source>
        <dbReference type="Pfam" id="PF04542"/>
    </source>
</evidence>
<proteinExistence type="inferred from homology"/>
<feature type="region of interest" description="Disordered" evidence="6">
    <location>
        <begin position="78"/>
        <end position="97"/>
    </location>
</feature>
<dbReference type="CDD" id="cd06171">
    <property type="entry name" value="Sigma70_r4"/>
    <property type="match status" value="1"/>
</dbReference>
<organism evidence="9 10">
    <name type="scientific">Nocardioides caricicola</name>
    <dbReference type="NCBI Taxonomy" id="634770"/>
    <lineage>
        <taxon>Bacteria</taxon>
        <taxon>Bacillati</taxon>
        <taxon>Actinomycetota</taxon>
        <taxon>Actinomycetes</taxon>
        <taxon>Propionibacteriales</taxon>
        <taxon>Nocardioidaceae</taxon>
        <taxon>Nocardioides</taxon>
    </lineage>
</organism>
<keyword evidence="2" id="KW-0805">Transcription regulation</keyword>
<dbReference type="NCBIfam" id="TIGR02983">
    <property type="entry name" value="SigE-fam_strep"/>
    <property type="match status" value="1"/>
</dbReference>
<evidence type="ECO:0000313" key="9">
    <source>
        <dbReference type="EMBL" id="MFC5494011.1"/>
    </source>
</evidence>
<dbReference type="NCBIfam" id="TIGR02937">
    <property type="entry name" value="sigma70-ECF"/>
    <property type="match status" value="1"/>
</dbReference>
<evidence type="ECO:0000256" key="3">
    <source>
        <dbReference type="ARBA" id="ARBA00023082"/>
    </source>
</evidence>
<dbReference type="PANTHER" id="PTHR43133">
    <property type="entry name" value="RNA POLYMERASE ECF-TYPE SIGMA FACTO"/>
    <property type="match status" value="1"/>
</dbReference>
<keyword evidence="3" id="KW-0731">Sigma factor</keyword>
<dbReference type="Gene3D" id="1.10.1740.10">
    <property type="match status" value="1"/>
</dbReference>
<evidence type="ECO:0000256" key="5">
    <source>
        <dbReference type="ARBA" id="ARBA00023163"/>
    </source>
</evidence>
<keyword evidence="5" id="KW-0804">Transcription</keyword>
<dbReference type="PANTHER" id="PTHR43133:SF50">
    <property type="entry name" value="ECF RNA POLYMERASE SIGMA FACTOR SIGM"/>
    <property type="match status" value="1"/>
</dbReference>
<gene>
    <name evidence="9" type="ORF">ACFPKY_12920</name>
</gene>
<evidence type="ECO:0000256" key="2">
    <source>
        <dbReference type="ARBA" id="ARBA00023015"/>
    </source>
</evidence>
<sequence>MRRDSGADAAFTEFAAASRSRLRNTAYLLCGDWERAADHVQEGLIRVYVAWPRLVRHGGELAYARKAVVSAFLDSSRKRSSSERPTSEQPDRASGEDVASAVADRAALMAALARLPQRQRACVVLRYFEELDVRETATALRCSEGTVKSQTSRALASLRAMFEDASRDELVVAGERNLPW</sequence>
<reference evidence="10" key="1">
    <citation type="journal article" date="2019" name="Int. J. Syst. Evol. Microbiol.">
        <title>The Global Catalogue of Microorganisms (GCM) 10K type strain sequencing project: providing services to taxonomists for standard genome sequencing and annotation.</title>
        <authorList>
            <consortium name="The Broad Institute Genomics Platform"/>
            <consortium name="The Broad Institute Genome Sequencing Center for Infectious Disease"/>
            <person name="Wu L."/>
            <person name="Ma J."/>
        </authorList>
    </citation>
    <scope>NUCLEOTIDE SEQUENCE [LARGE SCALE GENOMIC DNA]</scope>
    <source>
        <strain evidence="10">KACC 13778</strain>
    </source>
</reference>
<dbReference type="InterPro" id="IPR039425">
    <property type="entry name" value="RNA_pol_sigma-70-like"/>
</dbReference>
<comment type="caution">
    <text evidence="9">The sequence shown here is derived from an EMBL/GenBank/DDBJ whole genome shotgun (WGS) entry which is preliminary data.</text>
</comment>
<evidence type="ECO:0000256" key="4">
    <source>
        <dbReference type="ARBA" id="ARBA00023125"/>
    </source>
</evidence>
<keyword evidence="4" id="KW-0238">DNA-binding</keyword>
<evidence type="ECO:0000313" key="10">
    <source>
        <dbReference type="Proteomes" id="UP001595956"/>
    </source>
</evidence>
<dbReference type="InterPro" id="IPR013249">
    <property type="entry name" value="RNA_pol_sigma70_r4_t2"/>
</dbReference>
<keyword evidence="10" id="KW-1185">Reference proteome</keyword>
<dbReference type="Proteomes" id="UP001595956">
    <property type="component" value="Unassembled WGS sequence"/>
</dbReference>
<dbReference type="InterPro" id="IPR013325">
    <property type="entry name" value="RNA_pol_sigma_r2"/>
</dbReference>
<feature type="compositionally biased region" description="Basic and acidic residues" evidence="6">
    <location>
        <begin position="78"/>
        <end position="95"/>
    </location>
</feature>
<feature type="domain" description="RNA polymerase sigma factor 70 region 4 type 2" evidence="8">
    <location>
        <begin position="106"/>
        <end position="158"/>
    </location>
</feature>
<accession>A0ABW0N0B9</accession>
<dbReference type="Gene3D" id="1.10.10.10">
    <property type="entry name" value="Winged helix-like DNA-binding domain superfamily/Winged helix DNA-binding domain"/>
    <property type="match status" value="1"/>
</dbReference>
<dbReference type="InterPro" id="IPR014284">
    <property type="entry name" value="RNA_pol_sigma-70_dom"/>
</dbReference>
<dbReference type="InterPro" id="IPR014325">
    <property type="entry name" value="RNA_pol_sigma-E_actinobac"/>
</dbReference>
<dbReference type="SUPFAM" id="SSF88659">
    <property type="entry name" value="Sigma3 and sigma4 domains of RNA polymerase sigma factors"/>
    <property type="match status" value="1"/>
</dbReference>
<comment type="similarity">
    <text evidence="1">Belongs to the sigma-70 factor family. ECF subfamily.</text>
</comment>
<evidence type="ECO:0000256" key="6">
    <source>
        <dbReference type="SAM" id="MobiDB-lite"/>
    </source>
</evidence>
<evidence type="ECO:0000256" key="1">
    <source>
        <dbReference type="ARBA" id="ARBA00010641"/>
    </source>
</evidence>
<dbReference type="Pfam" id="PF04542">
    <property type="entry name" value="Sigma70_r2"/>
    <property type="match status" value="1"/>
</dbReference>
<dbReference type="RefSeq" id="WP_345179209.1">
    <property type="nucleotide sequence ID" value="NZ_BAABFQ010000007.1"/>
</dbReference>
<feature type="domain" description="RNA polymerase sigma-70 region 2" evidence="7">
    <location>
        <begin position="19"/>
        <end position="80"/>
    </location>
</feature>
<evidence type="ECO:0000259" key="8">
    <source>
        <dbReference type="Pfam" id="PF08281"/>
    </source>
</evidence>
<dbReference type="EMBL" id="JBHSMD010000004">
    <property type="protein sequence ID" value="MFC5494011.1"/>
    <property type="molecule type" value="Genomic_DNA"/>
</dbReference>
<protein>
    <submittedName>
        <fullName evidence="9">SigE family RNA polymerase sigma factor</fullName>
    </submittedName>
</protein>